<evidence type="ECO:0008006" key="5">
    <source>
        <dbReference type="Google" id="ProtNLM"/>
    </source>
</evidence>
<feature type="compositionally biased region" description="Pro residues" evidence="1">
    <location>
        <begin position="96"/>
        <end position="107"/>
    </location>
</feature>
<dbReference type="STRING" id="1560345.AWL63_05230"/>
<keyword evidence="4" id="KW-1185">Reference proteome</keyword>
<feature type="region of interest" description="Disordered" evidence="1">
    <location>
        <begin position="123"/>
        <end position="155"/>
    </location>
</feature>
<accession>A0A1B3Z7Q7</accession>
<proteinExistence type="predicted"/>
<feature type="compositionally biased region" description="Gly residues" evidence="1">
    <location>
        <begin position="139"/>
        <end position="155"/>
    </location>
</feature>
<feature type="transmembrane region" description="Helical" evidence="2">
    <location>
        <begin position="20"/>
        <end position="40"/>
    </location>
</feature>
<keyword evidence="2" id="KW-0472">Membrane</keyword>
<dbReference type="EMBL" id="CP014168">
    <property type="protein sequence ID" value="AOH83457.1"/>
    <property type="molecule type" value="Genomic_DNA"/>
</dbReference>
<feature type="region of interest" description="Disordered" evidence="1">
    <location>
        <begin position="66"/>
        <end position="107"/>
    </location>
</feature>
<dbReference type="RefSeq" id="WP_069204031.1">
    <property type="nucleotide sequence ID" value="NZ_CP014168.1"/>
</dbReference>
<sequence>MAASGYDYWRWHDPSFRRRAIAFGLALGLELLIALLLFLWSAQHPAPPQPKPNELRVFVPSELPDPAKKAAAKGEKSPVQHAAKATAPKITKPKPEITPPPPPVPVPPKLITLSQDDYAATDISKLPTHGSDSGDDKPGGGNNGGAAYGPGEGPGGQRLYNAEWYREPTDAELNGYMGKIENPEWADIACQTIANYHVDNCRSLGESPAGSGIARAMRLAAWQFLVRPPRVGGKPMVGAWVKIHIYFTHRKAE</sequence>
<dbReference type="Proteomes" id="UP000094256">
    <property type="component" value="Chromosome"/>
</dbReference>
<keyword evidence="2" id="KW-0812">Transmembrane</keyword>
<feature type="compositionally biased region" description="Basic and acidic residues" evidence="1">
    <location>
        <begin position="66"/>
        <end position="78"/>
    </location>
</feature>
<evidence type="ECO:0000313" key="3">
    <source>
        <dbReference type="EMBL" id="AOH83457.1"/>
    </source>
</evidence>
<name>A0A1B3Z7Q7_9SPHN</name>
<gene>
    <name evidence="3" type="ORF">AWL63_05230</name>
</gene>
<dbReference type="KEGG" id="span:AWL63_05230"/>
<dbReference type="AlphaFoldDB" id="A0A1B3Z7Q7"/>
<evidence type="ECO:0000256" key="2">
    <source>
        <dbReference type="SAM" id="Phobius"/>
    </source>
</evidence>
<evidence type="ECO:0000256" key="1">
    <source>
        <dbReference type="SAM" id="MobiDB-lite"/>
    </source>
</evidence>
<protein>
    <recommendedName>
        <fullName evidence="5">Energy transducer TonB</fullName>
    </recommendedName>
</protein>
<organism evidence="3 4">
    <name type="scientific">Sphingomonas panacis</name>
    <dbReference type="NCBI Taxonomy" id="1560345"/>
    <lineage>
        <taxon>Bacteria</taxon>
        <taxon>Pseudomonadati</taxon>
        <taxon>Pseudomonadota</taxon>
        <taxon>Alphaproteobacteria</taxon>
        <taxon>Sphingomonadales</taxon>
        <taxon>Sphingomonadaceae</taxon>
        <taxon>Sphingomonas</taxon>
    </lineage>
</organism>
<evidence type="ECO:0000313" key="4">
    <source>
        <dbReference type="Proteomes" id="UP000094256"/>
    </source>
</evidence>
<keyword evidence="2" id="KW-1133">Transmembrane helix</keyword>
<reference evidence="3 4" key="1">
    <citation type="submission" date="2016-01" db="EMBL/GenBank/DDBJ databases">
        <title>Complete genome and mega plasmid sequence of Sphingomonas panacis DCY99 elicits systemic resistance in rice to Xanthomonas oryzae.</title>
        <authorList>
            <person name="Kim Y.J."/>
            <person name="Yang D.C."/>
            <person name="Sing P."/>
        </authorList>
    </citation>
    <scope>NUCLEOTIDE SEQUENCE [LARGE SCALE GENOMIC DNA]</scope>
    <source>
        <strain evidence="3 4">DCY99</strain>
    </source>
</reference>